<reference evidence="2 3" key="1">
    <citation type="journal article" date="2010" name="J. Bacteriol.">
        <title>Complete genome sequence of the thermophilic, obligately chemolithoautotrophic hydrogen-oxidizing bacterium Hydrogenobacter thermophilus TK-6.</title>
        <authorList>
            <person name="Arai H."/>
            <person name="Kanbe H."/>
            <person name="Ishii M."/>
            <person name="Igarashi Y."/>
        </authorList>
    </citation>
    <scope>NUCLEOTIDE SEQUENCE [LARGE SCALE GENOMIC DNA]</scope>
    <source>
        <strain evidence="3">DSM 6534 / IAM 12695 / TK-6 [Tokyo]</strain>
    </source>
</reference>
<evidence type="ECO:0000313" key="2">
    <source>
        <dbReference type="EMBL" id="BAI69477.1"/>
    </source>
</evidence>
<dbReference type="KEGG" id="hth:HTH_1019"/>
<keyword evidence="1" id="KW-1133">Transmembrane helix</keyword>
<name>D3DI25_HYDTT</name>
<evidence type="ECO:0000313" key="3">
    <source>
        <dbReference type="Proteomes" id="UP000002574"/>
    </source>
</evidence>
<protein>
    <submittedName>
        <fullName evidence="2">Uncharacterized protein</fullName>
    </submittedName>
</protein>
<keyword evidence="1" id="KW-0812">Transmembrane</keyword>
<organism evidence="2 3">
    <name type="scientific">Hydrogenobacter thermophilus (strain DSM 6534 / IAM 12695 / TK-6)</name>
    <dbReference type="NCBI Taxonomy" id="608538"/>
    <lineage>
        <taxon>Bacteria</taxon>
        <taxon>Pseudomonadati</taxon>
        <taxon>Aquificota</taxon>
        <taxon>Aquificia</taxon>
        <taxon>Aquificales</taxon>
        <taxon>Aquificaceae</taxon>
        <taxon>Hydrogenobacter</taxon>
    </lineage>
</organism>
<feature type="transmembrane region" description="Helical" evidence="1">
    <location>
        <begin position="24"/>
        <end position="43"/>
    </location>
</feature>
<accession>D3DI25</accession>
<gene>
    <name evidence="2" type="ordered locus">HTH_1019</name>
</gene>
<dbReference type="EMBL" id="AP011112">
    <property type="protein sequence ID" value="BAI69477.1"/>
    <property type="molecule type" value="Genomic_DNA"/>
</dbReference>
<dbReference type="Proteomes" id="UP000002574">
    <property type="component" value="Chromosome"/>
</dbReference>
<dbReference type="STRING" id="608538.HTH_1019"/>
<keyword evidence="1" id="KW-0472">Membrane</keyword>
<evidence type="ECO:0000256" key="1">
    <source>
        <dbReference type="SAM" id="Phobius"/>
    </source>
</evidence>
<dbReference type="AlphaFoldDB" id="D3DI25"/>
<keyword evidence="3" id="KW-1185">Reference proteome</keyword>
<proteinExistence type="predicted"/>
<sequence length="59" mass="7108">MSINWTHFVLGKKLGIKKVTTIELYSFLVMFFELLIWCLLYFYNSHGYMLSEKIRIAKQ</sequence>